<dbReference type="AlphaFoldDB" id="A0A7W7Q8A8"/>
<dbReference type="EMBL" id="JACHJQ010000005">
    <property type="protein sequence ID" value="MBB4908693.1"/>
    <property type="molecule type" value="Genomic_DNA"/>
</dbReference>
<keyword evidence="2" id="KW-1185">Reference proteome</keyword>
<organism evidence="1 2">
    <name type="scientific">Actinophytocola algeriensis</name>
    <dbReference type="NCBI Taxonomy" id="1768010"/>
    <lineage>
        <taxon>Bacteria</taxon>
        <taxon>Bacillati</taxon>
        <taxon>Actinomycetota</taxon>
        <taxon>Actinomycetes</taxon>
        <taxon>Pseudonocardiales</taxon>
        <taxon>Pseudonocardiaceae</taxon>
    </lineage>
</organism>
<sequence>MFGRLAARFPAMRLAVPVSELTVRTGTLTGGLVALPVVW</sequence>
<evidence type="ECO:0000313" key="1">
    <source>
        <dbReference type="EMBL" id="MBB4908693.1"/>
    </source>
</evidence>
<gene>
    <name evidence="1" type="ORF">FHR82_004946</name>
</gene>
<proteinExistence type="predicted"/>
<protein>
    <submittedName>
        <fullName evidence="1">Uncharacterized protein</fullName>
    </submittedName>
</protein>
<accession>A0A7W7Q8A8</accession>
<name>A0A7W7Q8A8_9PSEU</name>
<evidence type="ECO:0000313" key="2">
    <source>
        <dbReference type="Proteomes" id="UP000520767"/>
    </source>
</evidence>
<reference evidence="1 2" key="1">
    <citation type="submission" date="2020-08" db="EMBL/GenBank/DDBJ databases">
        <title>Genomic Encyclopedia of Type Strains, Phase III (KMG-III): the genomes of soil and plant-associated and newly described type strains.</title>
        <authorList>
            <person name="Whitman W."/>
        </authorList>
    </citation>
    <scope>NUCLEOTIDE SEQUENCE [LARGE SCALE GENOMIC DNA]</scope>
    <source>
        <strain evidence="1 2">CECT 8960</strain>
    </source>
</reference>
<dbReference type="Proteomes" id="UP000520767">
    <property type="component" value="Unassembled WGS sequence"/>
</dbReference>
<comment type="caution">
    <text evidence="1">The sequence shown here is derived from an EMBL/GenBank/DDBJ whole genome shotgun (WGS) entry which is preliminary data.</text>
</comment>